<comment type="caution">
    <text evidence="2">The sequence shown here is derived from an EMBL/GenBank/DDBJ whole genome shotgun (WGS) entry which is preliminary data.</text>
</comment>
<evidence type="ECO:0000256" key="1">
    <source>
        <dbReference type="SAM" id="Phobius"/>
    </source>
</evidence>
<keyword evidence="1" id="KW-1133">Transmembrane helix</keyword>
<dbReference type="Proteomes" id="UP000280726">
    <property type="component" value="Unassembled WGS sequence"/>
</dbReference>
<sequence>MSDAKQTPDSVKKRTPEQIEAEIARTRAQLTDTVNELSDRLDPRAQIDAAKEVATERARTFADDVSRRDPKALATLGASVAAAALLIVLRWRRR</sequence>
<accession>A0A3N5A1N8</accession>
<reference evidence="2 3" key="1">
    <citation type="submission" date="2018-11" db="EMBL/GenBank/DDBJ databases">
        <title>Sequencing the genomes of 1000 actinobacteria strains.</title>
        <authorList>
            <person name="Klenk H.-P."/>
        </authorList>
    </citation>
    <scope>NUCLEOTIDE SEQUENCE [LARGE SCALE GENOMIC DNA]</scope>
    <source>
        <strain evidence="2 3">DSM 14418</strain>
    </source>
</reference>
<name>A0A3N5A1N8_9MICO</name>
<evidence type="ECO:0000313" key="2">
    <source>
        <dbReference type="EMBL" id="RPF27265.1"/>
    </source>
</evidence>
<feature type="transmembrane region" description="Helical" evidence="1">
    <location>
        <begin position="72"/>
        <end position="91"/>
    </location>
</feature>
<dbReference type="RefSeq" id="WP_123916695.1">
    <property type="nucleotide sequence ID" value="NZ_RKRA01000001.1"/>
</dbReference>
<evidence type="ECO:0000313" key="3">
    <source>
        <dbReference type="Proteomes" id="UP000280726"/>
    </source>
</evidence>
<keyword evidence="1" id="KW-0812">Transmembrane</keyword>
<dbReference type="AlphaFoldDB" id="A0A3N5A1N8"/>
<dbReference type="OrthoDB" id="4562250at2"/>
<protein>
    <submittedName>
        <fullName evidence="2">Uncharacterized protein DUF3618</fullName>
    </submittedName>
</protein>
<keyword evidence="3" id="KW-1185">Reference proteome</keyword>
<keyword evidence="1" id="KW-0472">Membrane</keyword>
<dbReference type="EMBL" id="RKRA01000001">
    <property type="protein sequence ID" value="RPF27265.1"/>
    <property type="molecule type" value="Genomic_DNA"/>
</dbReference>
<organism evidence="2 3">
    <name type="scientific">Georgenia muralis</name>
    <dbReference type="NCBI Taxonomy" id="154117"/>
    <lineage>
        <taxon>Bacteria</taxon>
        <taxon>Bacillati</taxon>
        <taxon>Actinomycetota</taxon>
        <taxon>Actinomycetes</taxon>
        <taxon>Micrococcales</taxon>
        <taxon>Bogoriellaceae</taxon>
        <taxon>Georgenia</taxon>
    </lineage>
</organism>
<dbReference type="InterPro" id="IPR022062">
    <property type="entry name" value="DUF3618"/>
</dbReference>
<dbReference type="Pfam" id="PF12277">
    <property type="entry name" value="DUF3618"/>
    <property type="match status" value="1"/>
</dbReference>
<proteinExistence type="predicted"/>
<gene>
    <name evidence="2" type="ORF">EDD32_1736</name>
</gene>